<feature type="region of interest" description="Disordered" evidence="1">
    <location>
        <begin position="32"/>
        <end position="59"/>
    </location>
</feature>
<proteinExistence type="predicted"/>
<gene>
    <name evidence="2" type="ORF">BT96DRAFT_971013</name>
</gene>
<reference evidence="2" key="1">
    <citation type="journal article" date="2019" name="Environ. Microbiol.">
        <title>Fungal ecological strategies reflected in gene transcription - a case study of two litter decomposers.</title>
        <authorList>
            <person name="Barbi F."/>
            <person name="Kohler A."/>
            <person name="Barry K."/>
            <person name="Baskaran P."/>
            <person name="Daum C."/>
            <person name="Fauchery L."/>
            <person name="Ihrmark K."/>
            <person name="Kuo A."/>
            <person name="LaButti K."/>
            <person name="Lipzen A."/>
            <person name="Morin E."/>
            <person name="Grigoriev I.V."/>
            <person name="Henrissat B."/>
            <person name="Lindahl B."/>
            <person name="Martin F."/>
        </authorList>
    </citation>
    <scope>NUCLEOTIDE SEQUENCE</scope>
    <source>
        <strain evidence="2">JB14</strain>
    </source>
</reference>
<feature type="compositionally biased region" description="Polar residues" evidence="1">
    <location>
        <begin position="33"/>
        <end position="44"/>
    </location>
</feature>
<sequence>MPYRLPDDVPLVLKTLTEIALYARSLENELRTHQMNSSADSGSEISGMGTGTPIHSQAKRQDDWDAYMADVDHLLRSLS</sequence>
<dbReference type="EMBL" id="ML769393">
    <property type="protein sequence ID" value="KAE9407962.1"/>
    <property type="molecule type" value="Genomic_DNA"/>
</dbReference>
<evidence type="ECO:0000313" key="2">
    <source>
        <dbReference type="EMBL" id="KAE9407962.1"/>
    </source>
</evidence>
<protein>
    <submittedName>
        <fullName evidence="2">Uncharacterized protein</fullName>
    </submittedName>
</protein>
<organism evidence="2 3">
    <name type="scientific">Gymnopus androsaceus JB14</name>
    <dbReference type="NCBI Taxonomy" id="1447944"/>
    <lineage>
        <taxon>Eukaryota</taxon>
        <taxon>Fungi</taxon>
        <taxon>Dikarya</taxon>
        <taxon>Basidiomycota</taxon>
        <taxon>Agaricomycotina</taxon>
        <taxon>Agaricomycetes</taxon>
        <taxon>Agaricomycetidae</taxon>
        <taxon>Agaricales</taxon>
        <taxon>Marasmiineae</taxon>
        <taxon>Omphalotaceae</taxon>
        <taxon>Gymnopus</taxon>
    </lineage>
</organism>
<evidence type="ECO:0000313" key="3">
    <source>
        <dbReference type="Proteomes" id="UP000799118"/>
    </source>
</evidence>
<name>A0A6A4I7G4_9AGAR</name>
<dbReference type="AlphaFoldDB" id="A0A6A4I7G4"/>
<accession>A0A6A4I7G4</accession>
<dbReference type="Proteomes" id="UP000799118">
    <property type="component" value="Unassembled WGS sequence"/>
</dbReference>
<keyword evidence="3" id="KW-1185">Reference proteome</keyword>
<evidence type="ECO:0000256" key="1">
    <source>
        <dbReference type="SAM" id="MobiDB-lite"/>
    </source>
</evidence>